<dbReference type="PANTHER" id="PTHR33964:SF1">
    <property type="entry name" value="RE45066P"/>
    <property type="match status" value="1"/>
</dbReference>
<dbReference type="PANTHER" id="PTHR33964">
    <property type="entry name" value="RE45066P-RELATED"/>
    <property type="match status" value="1"/>
</dbReference>
<proteinExistence type="predicted"/>
<accession>A0A2I9LPZ5</accession>
<dbReference type="EMBL" id="GFWZ01000465">
    <property type="protein sequence ID" value="MBW20455.1"/>
    <property type="molecule type" value="Transcribed_RNA"/>
</dbReference>
<organism evidence="2">
    <name type="scientific">Centruroides hentzi</name>
    <dbReference type="NCBI Taxonomy" id="88313"/>
    <lineage>
        <taxon>Eukaryota</taxon>
        <taxon>Metazoa</taxon>
        <taxon>Ecdysozoa</taxon>
        <taxon>Arthropoda</taxon>
        <taxon>Chelicerata</taxon>
        <taxon>Arachnida</taxon>
        <taxon>Scorpiones</taxon>
        <taxon>Buthida</taxon>
        <taxon>Buthoidea</taxon>
        <taxon>Buthidae</taxon>
        <taxon>Centruroides</taxon>
    </lineage>
</organism>
<protein>
    <submittedName>
        <fullName evidence="2">Venom protein</fullName>
    </submittedName>
</protein>
<feature type="signal peptide" evidence="1">
    <location>
        <begin position="1"/>
        <end position="18"/>
    </location>
</feature>
<keyword evidence="1" id="KW-0732">Signal</keyword>
<sequence>MKILSVLLIVAFVQLSKQESCHWREMDLCAATGLLALQNNPVPQNEAEIDTQCTYLKETVDCANNYTNRCATPLYKQLISFATAESQENLKGFCTPGNELRKTLLKHSTCLAEVWSEQAACTSDARAAIEKIPTVEAKDRINLACCTYRRFRLCGTSYIENKCGAEARDFVLKFISFFASNLPDIICQNFTPEDATCKPLLPPVGTKPTGNNDSPLNQIVNMFSAN</sequence>
<reference evidence="2" key="1">
    <citation type="journal article" date="2017" name="Toxicon">
        <title>Venom-gland transcriptomics and venom proteomics of the Hentz striped scorpion (Centruroides hentzi; Buthidae) reveal high toxin diversity in a harmless member of a lethal family.</title>
        <authorList>
            <person name="Ward M.J."/>
            <person name="Ellsworth S.A."/>
            <person name="Rokyta D.R."/>
        </authorList>
    </citation>
    <scope>NUCLEOTIDE SEQUENCE</scope>
    <source>
        <tissue evidence="2">Venom gland</tissue>
    </source>
</reference>
<evidence type="ECO:0000313" key="2">
    <source>
        <dbReference type="EMBL" id="MBW20455.1"/>
    </source>
</evidence>
<evidence type="ECO:0000256" key="1">
    <source>
        <dbReference type="SAM" id="SignalP"/>
    </source>
</evidence>
<dbReference type="AlphaFoldDB" id="A0A2I9LPZ5"/>
<name>A0A2I9LPZ5_9SCOR</name>
<feature type="chain" id="PRO_5014427712" evidence="1">
    <location>
        <begin position="19"/>
        <end position="226"/>
    </location>
</feature>